<dbReference type="SMART" id="SM00360">
    <property type="entry name" value="RRM"/>
    <property type="match status" value="1"/>
</dbReference>
<evidence type="ECO:0000259" key="3">
    <source>
        <dbReference type="PROSITE" id="PS50102"/>
    </source>
</evidence>
<sequence>MSDKTSDIQINEISEKSPLDKKDKKNEDHPSENVDEKEQVKIDNISSLVAEEASVDIKDNKRDLLANENNAEAIDSVPLDSWEIKKEYRSDIGMSEEVNMNSWNNKGVDNRPTPTEESKTILSNNNTWGSKSGNESCDDRNKEDETRTNETWGGKPDNNTWGSKSGNDSCDDKNKEDQTRTNETWGGKPDNNTWGSKSGNDSWDNKSRSGYQGRRSENIDRGRPNFQDRNMGDERSRKRRYNDTDSPRNKRVEGYSREREYGNREGKYPRRDFEGDGYDGRWRDETRRGETRWNDTKRGDERRDARYERRDPRYDSRDRWDRRDGSEPRRVPPRNYRDTEDDRYNKPEGRFGNYLSGPNDGDRSYRPRDYNNLPRPERVIPIDPPPSKVVGLFGLGVYATIEDVKGFLKECIPNIQYDHVHLVKDKDTGNSRGFGFIYFNSLDEAITAKEALVGKTLQGKEVRVDFSISDSPWHSRERGGRQ</sequence>
<name>A0ABQ7HZF4_9MICR</name>
<evidence type="ECO:0000256" key="1">
    <source>
        <dbReference type="PROSITE-ProRule" id="PRU00176"/>
    </source>
</evidence>
<reference evidence="4 5" key="1">
    <citation type="submission" date="2019-01" db="EMBL/GenBank/DDBJ databases">
        <title>Genomes sequencing and comparative genomics of infectious freshwater microsporidia, Cucumispora dikerogammari and Thelohania contejeani.</title>
        <authorList>
            <person name="Cormier A."/>
            <person name="Giraud I."/>
            <person name="Wattier R."/>
            <person name="Teixeira M."/>
            <person name="Grandjean F."/>
            <person name="Rigaud T."/>
            <person name="Cordaux R."/>
        </authorList>
    </citation>
    <scope>NUCLEOTIDE SEQUENCE [LARGE SCALE GENOMIC DNA]</scope>
    <source>
        <strain evidence="4">T1</strain>
        <tissue evidence="4">Spores</tissue>
    </source>
</reference>
<feature type="compositionally biased region" description="Polar residues" evidence="2">
    <location>
        <begin position="120"/>
        <end position="135"/>
    </location>
</feature>
<dbReference type="InterPro" id="IPR000504">
    <property type="entry name" value="RRM_dom"/>
</dbReference>
<organism evidence="4 5">
    <name type="scientific">Astathelohania contejeani</name>
    <dbReference type="NCBI Taxonomy" id="164912"/>
    <lineage>
        <taxon>Eukaryota</taxon>
        <taxon>Fungi</taxon>
        <taxon>Fungi incertae sedis</taxon>
        <taxon>Microsporidia</taxon>
        <taxon>Astathelohaniidae</taxon>
        <taxon>Astathelohania</taxon>
    </lineage>
</organism>
<gene>
    <name evidence="4" type="primary">Tra2b</name>
    <name evidence="4" type="ORF">TCON_1215</name>
</gene>
<feature type="compositionally biased region" description="Basic and acidic residues" evidence="2">
    <location>
        <begin position="13"/>
        <end position="40"/>
    </location>
</feature>
<feature type="compositionally biased region" description="Basic and acidic residues" evidence="2">
    <location>
        <begin position="137"/>
        <end position="148"/>
    </location>
</feature>
<proteinExistence type="predicted"/>
<dbReference type="InterPro" id="IPR050441">
    <property type="entry name" value="RBM"/>
</dbReference>
<feature type="compositionally biased region" description="Polar residues" evidence="2">
    <location>
        <begin position="98"/>
        <end position="113"/>
    </location>
</feature>
<dbReference type="InterPro" id="IPR035979">
    <property type="entry name" value="RBD_domain_sf"/>
</dbReference>
<feature type="domain" description="RRM" evidence="3">
    <location>
        <begin position="388"/>
        <end position="469"/>
    </location>
</feature>
<comment type="caution">
    <text evidence="4">The sequence shown here is derived from an EMBL/GenBank/DDBJ whole genome shotgun (WGS) entry which is preliminary data.</text>
</comment>
<evidence type="ECO:0000313" key="4">
    <source>
        <dbReference type="EMBL" id="KAF7683580.1"/>
    </source>
</evidence>
<evidence type="ECO:0000313" key="5">
    <source>
        <dbReference type="Proteomes" id="UP001516464"/>
    </source>
</evidence>
<dbReference type="EMBL" id="SBIQ01000072">
    <property type="protein sequence ID" value="KAF7683580.1"/>
    <property type="molecule type" value="Genomic_DNA"/>
</dbReference>
<evidence type="ECO:0000256" key="2">
    <source>
        <dbReference type="SAM" id="MobiDB-lite"/>
    </source>
</evidence>
<feature type="compositionally biased region" description="Polar residues" evidence="2">
    <location>
        <begin position="190"/>
        <end position="202"/>
    </location>
</feature>
<dbReference type="PROSITE" id="PS50102">
    <property type="entry name" value="RRM"/>
    <property type="match status" value="1"/>
</dbReference>
<accession>A0ABQ7HZF4</accession>
<dbReference type="InterPro" id="IPR012677">
    <property type="entry name" value="Nucleotide-bd_a/b_plait_sf"/>
</dbReference>
<dbReference type="Gene3D" id="3.30.70.330">
    <property type="match status" value="1"/>
</dbReference>
<keyword evidence="1" id="KW-0694">RNA-binding</keyword>
<feature type="region of interest" description="Disordered" evidence="2">
    <location>
        <begin position="90"/>
        <end position="368"/>
    </location>
</feature>
<keyword evidence="5" id="KW-1185">Reference proteome</keyword>
<dbReference type="Proteomes" id="UP001516464">
    <property type="component" value="Unassembled WGS sequence"/>
</dbReference>
<feature type="compositionally biased region" description="Basic and acidic residues" evidence="2">
    <location>
        <begin position="170"/>
        <end position="180"/>
    </location>
</feature>
<feature type="compositionally biased region" description="Basic and acidic residues" evidence="2">
    <location>
        <begin position="214"/>
        <end position="223"/>
    </location>
</feature>
<feature type="region of interest" description="Disordered" evidence="2">
    <location>
        <begin position="1"/>
        <end position="40"/>
    </location>
</feature>
<feature type="compositionally biased region" description="Basic and acidic residues" evidence="2">
    <location>
        <begin position="230"/>
        <end position="349"/>
    </location>
</feature>
<feature type="compositionally biased region" description="Polar residues" evidence="2">
    <location>
        <begin position="157"/>
        <end position="168"/>
    </location>
</feature>
<dbReference type="PANTHER" id="PTHR48034">
    <property type="entry name" value="TRANSFORMER-2 SEX-DETERMINING PROTEIN-RELATED"/>
    <property type="match status" value="1"/>
</dbReference>
<protein>
    <submittedName>
        <fullName evidence="4">Transformer-2 like protein beta</fullName>
    </submittedName>
</protein>
<dbReference type="Pfam" id="PF00076">
    <property type="entry name" value="RRM_1"/>
    <property type="match status" value="1"/>
</dbReference>
<dbReference type="SUPFAM" id="SSF54928">
    <property type="entry name" value="RNA-binding domain, RBD"/>
    <property type="match status" value="1"/>
</dbReference>